<dbReference type="RefSeq" id="WP_116002117.1">
    <property type="nucleotide sequence ID" value="NZ_QUOV01000001.1"/>
</dbReference>
<dbReference type="OrthoDB" id="9131762at2"/>
<dbReference type="PANTHER" id="PTHR38772:SF1">
    <property type="entry name" value="NUCLEOID-ASSOCIATED PROTEIN YEJK"/>
    <property type="match status" value="1"/>
</dbReference>
<reference evidence="4 5" key="1">
    <citation type="submission" date="2018-08" db="EMBL/GenBank/DDBJ databases">
        <title>Thalassotalea euphylliae genome.</title>
        <authorList>
            <person name="Summers S."/>
            <person name="Rice S.A."/>
            <person name="Freckelton M.L."/>
            <person name="Nedved B.T."/>
            <person name="Hadfield M.G."/>
        </authorList>
    </citation>
    <scope>NUCLEOTIDE SEQUENCE [LARGE SCALE GENOMIC DNA]</scope>
    <source>
        <strain evidence="4 5">H2</strain>
    </source>
</reference>
<accession>A0A3E0UJJ7</accession>
<organism evidence="4 5">
    <name type="scientific">Thalassotalea euphylliae</name>
    <dbReference type="NCBI Taxonomy" id="1655234"/>
    <lineage>
        <taxon>Bacteria</taxon>
        <taxon>Pseudomonadati</taxon>
        <taxon>Pseudomonadota</taxon>
        <taxon>Gammaproteobacteria</taxon>
        <taxon>Alteromonadales</taxon>
        <taxon>Colwelliaceae</taxon>
        <taxon>Thalassotalea</taxon>
    </lineage>
</organism>
<dbReference type="PANTHER" id="PTHR38772">
    <property type="match status" value="1"/>
</dbReference>
<dbReference type="GO" id="GO:0043590">
    <property type="term" value="C:bacterial nucleoid"/>
    <property type="evidence" value="ECO:0007669"/>
    <property type="project" value="TreeGrafter"/>
</dbReference>
<dbReference type="GO" id="GO:0003727">
    <property type="term" value="F:single-stranded RNA binding"/>
    <property type="evidence" value="ECO:0007669"/>
    <property type="project" value="TreeGrafter"/>
</dbReference>
<dbReference type="EMBL" id="QUOV01000001">
    <property type="protein sequence ID" value="REL37121.1"/>
    <property type="molecule type" value="Genomic_DNA"/>
</dbReference>
<evidence type="ECO:0000313" key="5">
    <source>
        <dbReference type="Proteomes" id="UP000256999"/>
    </source>
</evidence>
<dbReference type="InterPro" id="IPR007358">
    <property type="entry name" value="Nucleoid_associated_NdpA"/>
</dbReference>
<dbReference type="AlphaFoldDB" id="A0A3E0UJJ7"/>
<evidence type="ECO:0000256" key="3">
    <source>
        <dbReference type="ARBA" id="ARBA00022490"/>
    </source>
</evidence>
<evidence type="ECO:0000256" key="1">
    <source>
        <dbReference type="ARBA" id="ARBA00004453"/>
    </source>
</evidence>
<gene>
    <name evidence="4" type="ORF">DXX92_18380</name>
</gene>
<dbReference type="GO" id="GO:0003690">
    <property type="term" value="F:double-stranded DNA binding"/>
    <property type="evidence" value="ECO:0007669"/>
    <property type="project" value="TreeGrafter"/>
</dbReference>
<evidence type="ECO:0000313" key="4">
    <source>
        <dbReference type="EMBL" id="REL37121.1"/>
    </source>
</evidence>
<comment type="caution">
    <text evidence="4">The sequence shown here is derived from an EMBL/GenBank/DDBJ whole genome shotgun (WGS) entry which is preliminary data.</text>
</comment>
<comment type="similarity">
    <text evidence="2">Belongs to the YejK family.</text>
</comment>
<dbReference type="Pfam" id="PF04245">
    <property type="entry name" value="NA37"/>
    <property type="match status" value="1"/>
</dbReference>
<dbReference type="Proteomes" id="UP000256999">
    <property type="component" value="Unassembled WGS sequence"/>
</dbReference>
<proteinExistence type="inferred from homology"/>
<protein>
    <submittedName>
        <fullName evidence="4">Nucleoid-associated protein</fullName>
    </submittedName>
</protein>
<name>A0A3E0UJJ7_9GAMM</name>
<keyword evidence="3" id="KW-0963">Cytoplasm</keyword>
<sequence length="347" mass="39190">MAKITNFIIHELIKHQNSDIAKSVLDLSDPLVMSLAEDILNIYRNKVNVIWGKFQSSGQFPRLLADYNDAYHQEGFYEVSTKAMDLLSDAISTTSGTGGYICFIEYQSKGDNRLLVAMIKNTDGIKLTNLKPEQEIHVDLSKLYQALDINVSYYLNNLGKTELKKSYIGFISKRGEPSGYFQLAFSCTDNITPSKAVKASPAAVRVFLEGYSQKEHLIKEAQQSVLRYFNANKDKTVYLNRINEIANAYLPDDKINEAKDAFLKFAKQDRYQLPDSFQASKGTVESMVRLAFKTDKVTVNFEKDVLGLSGDSASSAKPVMFDPEKDQIIIRDLSKEFIDQVKQHLNL</sequence>
<comment type="subcellular location">
    <subcellularLocation>
        <location evidence="1">Cytoplasm</location>
        <location evidence="1">Nucleoid</location>
    </subcellularLocation>
</comment>
<evidence type="ECO:0000256" key="2">
    <source>
        <dbReference type="ARBA" id="ARBA00009035"/>
    </source>
</evidence>